<accession>A0AAV2F807</accession>
<dbReference type="EMBL" id="OZ034819">
    <property type="protein sequence ID" value="CAL1394162.1"/>
    <property type="molecule type" value="Genomic_DNA"/>
</dbReference>
<name>A0AAV2F807_9ROSI</name>
<keyword evidence="2" id="KW-1185">Reference proteome</keyword>
<gene>
    <name evidence="1" type="ORF">LTRI10_LOCUS34681</name>
</gene>
<organism evidence="1 2">
    <name type="scientific">Linum trigynum</name>
    <dbReference type="NCBI Taxonomy" id="586398"/>
    <lineage>
        <taxon>Eukaryota</taxon>
        <taxon>Viridiplantae</taxon>
        <taxon>Streptophyta</taxon>
        <taxon>Embryophyta</taxon>
        <taxon>Tracheophyta</taxon>
        <taxon>Spermatophyta</taxon>
        <taxon>Magnoliopsida</taxon>
        <taxon>eudicotyledons</taxon>
        <taxon>Gunneridae</taxon>
        <taxon>Pentapetalae</taxon>
        <taxon>rosids</taxon>
        <taxon>fabids</taxon>
        <taxon>Malpighiales</taxon>
        <taxon>Linaceae</taxon>
        <taxon>Linum</taxon>
    </lineage>
</organism>
<protein>
    <submittedName>
        <fullName evidence="1">Uncharacterized protein</fullName>
    </submittedName>
</protein>
<dbReference type="AlphaFoldDB" id="A0AAV2F807"/>
<proteinExistence type="predicted"/>
<sequence length="113" mass="13223">MRKKLKTLNREAYSDISTRARELETQLEELQMELLASPSAELVEAEGELAQKCFEVRKAEESFYNQKARTQGVQEGDMNTAYFHRTEKIHTHKQQITQPNIKEMGRVAVDFYR</sequence>
<dbReference type="Proteomes" id="UP001497516">
    <property type="component" value="Chromosome 6"/>
</dbReference>
<evidence type="ECO:0000313" key="2">
    <source>
        <dbReference type="Proteomes" id="UP001497516"/>
    </source>
</evidence>
<reference evidence="1 2" key="1">
    <citation type="submission" date="2024-04" db="EMBL/GenBank/DDBJ databases">
        <authorList>
            <person name="Fracassetti M."/>
        </authorList>
    </citation>
    <scope>NUCLEOTIDE SEQUENCE [LARGE SCALE GENOMIC DNA]</scope>
</reference>
<evidence type="ECO:0000313" key="1">
    <source>
        <dbReference type="EMBL" id="CAL1394162.1"/>
    </source>
</evidence>